<proteinExistence type="predicted"/>
<sequence length="363" mass="40330">MEEENKQCSTGLNNARASSESEQTPSDLSEAELVSLGDDENSKPNAKCAVHLPILETVHPEFAFEDANVEVQTGDQVFWVHEFQLNKLAKIGSLIRATRKEGSVSGSGNRVKIICDANSIDFYNALRVLYAPAILGVPDFEVDTLISALRIASSYDYPDLRNFAIEELEKCSLPAIDQIELSDEFSLPHWEKPAFVDLCYRAEPITSHEARILGVDRFTEIARIRETQQRRHFVKLFDKSVQPCHLLAQMGGPDQASALRRDAEISSCRGNLPECNCKIHKSESGSRSISLCQIHELAPAILKESRTLLEQRNQLLNRLASLNKALATEKLGAAGEICSTFVENELDKASWIRRESSTGGTVM</sequence>
<evidence type="ECO:0008006" key="4">
    <source>
        <dbReference type="Google" id="ProtNLM"/>
    </source>
</evidence>
<name>A0A8H7HXU8_9AGAM</name>
<gene>
    <name evidence="2" type="ORF">RHS03_03911</name>
</gene>
<feature type="non-terminal residue" evidence="2">
    <location>
        <position position="1"/>
    </location>
</feature>
<evidence type="ECO:0000313" key="3">
    <source>
        <dbReference type="Proteomes" id="UP000602905"/>
    </source>
</evidence>
<evidence type="ECO:0000256" key="1">
    <source>
        <dbReference type="SAM" id="MobiDB-lite"/>
    </source>
</evidence>
<accession>A0A8H7HXU8</accession>
<dbReference type="Proteomes" id="UP000602905">
    <property type="component" value="Unassembled WGS sequence"/>
</dbReference>
<feature type="compositionally biased region" description="Polar residues" evidence="1">
    <location>
        <begin position="7"/>
        <end position="27"/>
    </location>
</feature>
<dbReference type="OrthoDB" id="3223751at2759"/>
<comment type="caution">
    <text evidence="2">The sequence shown here is derived from an EMBL/GenBank/DDBJ whole genome shotgun (WGS) entry which is preliminary data.</text>
</comment>
<reference evidence="2" key="1">
    <citation type="submission" date="2020-09" db="EMBL/GenBank/DDBJ databases">
        <title>Comparative genome analyses of four rice-infecting Rhizoctonia solani isolates reveal extensive enrichment of homogalacturonan modification genes.</title>
        <authorList>
            <person name="Lee D.-Y."/>
            <person name="Jeon J."/>
            <person name="Kim K.-T."/>
            <person name="Cheong K."/>
            <person name="Song H."/>
            <person name="Choi G."/>
            <person name="Ko J."/>
            <person name="Opiyo S.O."/>
            <person name="Zuo S."/>
            <person name="Madhav S."/>
            <person name="Lee Y.-H."/>
            <person name="Wang G.-L."/>
        </authorList>
    </citation>
    <scope>NUCLEOTIDE SEQUENCE</scope>
    <source>
        <strain evidence="2">AG1-IA WGL</strain>
    </source>
</reference>
<organism evidence="2 3">
    <name type="scientific">Rhizoctonia solani</name>
    <dbReference type="NCBI Taxonomy" id="456999"/>
    <lineage>
        <taxon>Eukaryota</taxon>
        <taxon>Fungi</taxon>
        <taxon>Dikarya</taxon>
        <taxon>Basidiomycota</taxon>
        <taxon>Agaricomycotina</taxon>
        <taxon>Agaricomycetes</taxon>
        <taxon>Cantharellales</taxon>
        <taxon>Ceratobasidiaceae</taxon>
        <taxon>Rhizoctonia</taxon>
    </lineage>
</organism>
<evidence type="ECO:0000313" key="2">
    <source>
        <dbReference type="EMBL" id="KAF8708392.1"/>
    </source>
</evidence>
<dbReference type="EMBL" id="JACYCD010000049">
    <property type="protein sequence ID" value="KAF8708392.1"/>
    <property type="molecule type" value="Genomic_DNA"/>
</dbReference>
<dbReference type="AlphaFoldDB" id="A0A8H7HXU8"/>
<feature type="region of interest" description="Disordered" evidence="1">
    <location>
        <begin position="1"/>
        <end position="42"/>
    </location>
</feature>
<protein>
    <recommendedName>
        <fullName evidence="4">BTB domain-containing protein</fullName>
    </recommendedName>
</protein>